<dbReference type="EMBL" id="BOMM01000009">
    <property type="protein sequence ID" value="GIE09490.1"/>
    <property type="molecule type" value="Genomic_DNA"/>
</dbReference>
<dbReference type="AlphaFoldDB" id="A0A919IV21"/>
<gene>
    <name evidence="1" type="ORF">Afe05nite_13300</name>
</gene>
<dbReference type="Proteomes" id="UP000598174">
    <property type="component" value="Unassembled WGS sequence"/>
</dbReference>
<evidence type="ECO:0000313" key="2">
    <source>
        <dbReference type="Proteomes" id="UP000598174"/>
    </source>
</evidence>
<accession>A0A919IV21</accession>
<organism evidence="1 2">
    <name type="scientific">Paractinoplanes ferrugineus</name>
    <dbReference type="NCBI Taxonomy" id="113564"/>
    <lineage>
        <taxon>Bacteria</taxon>
        <taxon>Bacillati</taxon>
        <taxon>Actinomycetota</taxon>
        <taxon>Actinomycetes</taxon>
        <taxon>Micromonosporales</taxon>
        <taxon>Micromonosporaceae</taxon>
        <taxon>Paractinoplanes</taxon>
    </lineage>
</organism>
<reference evidence="1" key="1">
    <citation type="submission" date="2021-01" db="EMBL/GenBank/DDBJ databases">
        <title>Whole genome shotgun sequence of Actinoplanes ferrugineus NBRC 15555.</title>
        <authorList>
            <person name="Komaki H."/>
            <person name="Tamura T."/>
        </authorList>
    </citation>
    <scope>NUCLEOTIDE SEQUENCE</scope>
    <source>
        <strain evidence="1">NBRC 15555</strain>
    </source>
</reference>
<evidence type="ECO:0000313" key="1">
    <source>
        <dbReference type="EMBL" id="GIE09490.1"/>
    </source>
</evidence>
<dbReference type="RefSeq" id="WP_307835627.1">
    <property type="nucleotide sequence ID" value="NZ_BAAABP010000007.1"/>
</dbReference>
<protein>
    <submittedName>
        <fullName evidence="1">Uncharacterized protein</fullName>
    </submittedName>
</protein>
<proteinExistence type="predicted"/>
<keyword evidence="2" id="KW-1185">Reference proteome</keyword>
<sequence length="103" mass="11268">MRSNDVPAAEAGNSVTLVVRPMPVGPRHAIDRLRNRDRLESIVRLRAAVRALDEVDVSGWDDTALTEHLDEISQTLCAIDAQLSRVADAVRARGFRIAEPLAA</sequence>
<name>A0A919IV21_9ACTN</name>
<comment type="caution">
    <text evidence="1">The sequence shown here is derived from an EMBL/GenBank/DDBJ whole genome shotgun (WGS) entry which is preliminary data.</text>
</comment>